<dbReference type="InterPro" id="IPR000160">
    <property type="entry name" value="GGDEF_dom"/>
</dbReference>
<name>E0RT55_WINT6</name>
<dbReference type="SMART" id="SM00267">
    <property type="entry name" value="GGDEF"/>
    <property type="match status" value="1"/>
</dbReference>
<reference evidence="10 11" key="2">
    <citation type="journal article" date="2010" name="J. Bacteriol.">
        <title>Genome sequence of the polysaccharide-degrading, thermophilic anaerobe Spirochaeta thermophila DSM 6192.</title>
        <authorList>
            <person name="Angelov A."/>
            <person name="Liebl S."/>
            <person name="Ballschmiter M."/>
            <person name="Bomeke M."/>
            <person name="Lehmann R."/>
            <person name="Liesegang H."/>
            <person name="Daniel R."/>
            <person name="Liebl W."/>
        </authorList>
    </citation>
    <scope>NUCLEOTIDE SEQUENCE [LARGE SCALE GENOMIC DNA]</scope>
    <source>
        <strain evidence="11">ATCC 49972 / DSM 6192 / RI 19.B1</strain>
    </source>
</reference>
<evidence type="ECO:0000256" key="5">
    <source>
        <dbReference type="ARBA" id="ARBA00022989"/>
    </source>
</evidence>
<proteinExistence type="predicted"/>
<keyword evidence="5 8" id="KW-1133">Transmembrane helix</keyword>
<dbReference type="SUPFAM" id="SSF103190">
    <property type="entry name" value="Sensory domain-like"/>
    <property type="match status" value="1"/>
</dbReference>
<dbReference type="AlphaFoldDB" id="E0RT55"/>
<comment type="subcellular location">
    <subcellularLocation>
        <location evidence="1">Cell membrane</location>
        <topology evidence="1">Multi-pass membrane protein</topology>
    </subcellularLocation>
</comment>
<reference key="1">
    <citation type="submission" date="2009-08" db="EMBL/GenBank/DDBJ databases">
        <title>The genome sequence of Spirochaeta thermophila DSM6192.</title>
        <authorList>
            <person name="Angelov A."/>
            <person name="Mientus M."/>
            <person name="Wittenberg S."/>
            <person name="Lehmann R."/>
            <person name="Liesegang H."/>
            <person name="Daniel R."/>
            <person name="Liebl W."/>
        </authorList>
    </citation>
    <scope>NUCLEOTIDE SEQUENCE</scope>
    <source>
        <strain>DSM 6192</strain>
    </source>
</reference>
<dbReference type="GO" id="GO:0005886">
    <property type="term" value="C:plasma membrane"/>
    <property type="evidence" value="ECO:0007669"/>
    <property type="project" value="UniProtKB-SubCell"/>
</dbReference>
<evidence type="ECO:0000256" key="8">
    <source>
        <dbReference type="SAM" id="Phobius"/>
    </source>
</evidence>
<dbReference type="PANTHER" id="PTHR45138:SF9">
    <property type="entry name" value="DIGUANYLATE CYCLASE DGCM-RELATED"/>
    <property type="match status" value="1"/>
</dbReference>
<dbReference type="Gene3D" id="3.30.70.270">
    <property type="match status" value="1"/>
</dbReference>
<dbReference type="RefSeq" id="WP_013314191.1">
    <property type="nucleotide sequence ID" value="NC_014484.1"/>
</dbReference>
<dbReference type="EMBL" id="CP001698">
    <property type="protein sequence ID" value="ADN02351.1"/>
    <property type="molecule type" value="Genomic_DNA"/>
</dbReference>
<keyword evidence="3" id="KW-1003">Cell membrane</keyword>
<evidence type="ECO:0000256" key="7">
    <source>
        <dbReference type="ARBA" id="ARBA00034247"/>
    </source>
</evidence>
<dbReference type="InterPro" id="IPR029151">
    <property type="entry name" value="Sensor-like_sf"/>
</dbReference>
<evidence type="ECO:0000313" key="10">
    <source>
        <dbReference type="EMBL" id="ADN02351.1"/>
    </source>
</evidence>
<dbReference type="InterPro" id="IPR043128">
    <property type="entry name" value="Rev_trsase/Diguanyl_cyclase"/>
</dbReference>
<accession>E0RT55</accession>
<dbReference type="KEGG" id="sta:STHERM_c14110"/>
<dbReference type="CDD" id="cd12913">
    <property type="entry name" value="PDC1_MCP_like"/>
    <property type="match status" value="1"/>
</dbReference>
<evidence type="ECO:0000256" key="1">
    <source>
        <dbReference type="ARBA" id="ARBA00004651"/>
    </source>
</evidence>
<dbReference type="GO" id="GO:1902201">
    <property type="term" value="P:negative regulation of bacterial-type flagellum-dependent cell motility"/>
    <property type="evidence" value="ECO:0007669"/>
    <property type="project" value="TreeGrafter"/>
</dbReference>
<dbReference type="NCBIfam" id="TIGR00254">
    <property type="entry name" value="GGDEF"/>
    <property type="match status" value="1"/>
</dbReference>
<comment type="catalytic activity">
    <reaction evidence="7">
        <text>2 GTP = 3',3'-c-di-GMP + 2 diphosphate</text>
        <dbReference type="Rhea" id="RHEA:24898"/>
        <dbReference type="ChEBI" id="CHEBI:33019"/>
        <dbReference type="ChEBI" id="CHEBI:37565"/>
        <dbReference type="ChEBI" id="CHEBI:58805"/>
        <dbReference type="EC" id="2.7.7.65"/>
    </reaction>
</comment>
<dbReference type="FunFam" id="3.30.70.270:FF:000001">
    <property type="entry name" value="Diguanylate cyclase domain protein"/>
    <property type="match status" value="1"/>
</dbReference>
<dbReference type="PANTHER" id="PTHR45138">
    <property type="entry name" value="REGULATORY COMPONENTS OF SENSORY TRANSDUCTION SYSTEM"/>
    <property type="match status" value="1"/>
</dbReference>
<dbReference type="HOGENOM" id="CLU_000445_134_7_12"/>
<keyword evidence="4 8" id="KW-0812">Transmembrane</keyword>
<dbReference type="InterPro" id="IPR029787">
    <property type="entry name" value="Nucleotide_cyclase"/>
</dbReference>
<dbReference type="GO" id="GO:0052621">
    <property type="term" value="F:diguanylate cyclase activity"/>
    <property type="evidence" value="ECO:0007669"/>
    <property type="project" value="UniProtKB-EC"/>
</dbReference>
<dbReference type="CDD" id="cd12912">
    <property type="entry name" value="PDC2_MCP_like"/>
    <property type="match status" value="1"/>
</dbReference>
<dbReference type="PROSITE" id="PS50887">
    <property type="entry name" value="GGDEF"/>
    <property type="match status" value="1"/>
</dbReference>
<feature type="transmembrane region" description="Helical" evidence="8">
    <location>
        <begin position="12"/>
        <end position="34"/>
    </location>
</feature>
<dbReference type="Gene3D" id="3.30.450.20">
    <property type="entry name" value="PAS domain"/>
    <property type="match status" value="2"/>
</dbReference>
<evidence type="ECO:0000256" key="6">
    <source>
        <dbReference type="ARBA" id="ARBA00023136"/>
    </source>
</evidence>
<feature type="domain" description="GGDEF" evidence="9">
    <location>
        <begin position="402"/>
        <end position="528"/>
    </location>
</feature>
<dbReference type="Pfam" id="PF00990">
    <property type="entry name" value="GGDEF"/>
    <property type="match status" value="1"/>
</dbReference>
<evidence type="ECO:0000256" key="2">
    <source>
        <dbReference type="ARBA" id="ARBA00012528"/>
    </source>
</evidence>
<evidence type="ECO:0000256" key="4">
    <source>
        <dbReference type="ARBA" id="ARBA00022692"/>
    </source>
</evidence>
<keyword evidence="6 8" id="KW-0472">Membrane</keyword>
<evidence type="ECO:0000256" key="3">
    <source>
        <dbReference type="ARBA" id="ARBA00022475"/>
    </source>
</evidence>
<evidence type="ECO:0000259" key="9">
    <source>
        <dbReference type="PROSITE" id="PS50887"/>
    </source>
</evidence>
<dbReference type="Pfam" id="PF02743">
    <property type="entry name" value="dCache_1"/>
    <property type="match status" value="1"/>
</dbReference>
<dbReference type="InterPro" id="IPR033479">
    <property type="entry name" value="dCache_1"/>
</dbReference>
<dbReference type="eggNOG" id="COG3706">
    <property type="taxonomic scope" value="Bacteria"/>
</dbReference>
<dbReference type="CDD" id="cd01949">
    <property type="entry name" value="GGDEF"/>
    <property type="match status" value="1"/>
</dbReference>
<sequence length="528" mass="58814">MSSTSLQRTIFRTVLLVVIGWVTIYGSLTASILFSRGITLARQLVAQRNLAAAYYLKAYFTPVRSTAEFLSSQDMVRNLPHLDPKEREEVLGLYLALEAANPDIHYVYSGYEDGSLVINNYDPPPGFDPRVRPWYTAALDSAPDLSPGIPYREIKTREWLVSISKVLIDDEGNRVGVVSIDASMERAAEFLRETITPYTTGYSYVVTPGGIILIHHREELLGKHLSQVIRPPVAFTEASSPFEYRFEGVEKFAHYTVLPDLGWVVISVLDKSEILVPLIRQIAAGFLLVALLAAGSGWAASRFLTGHIITPLTTLRADLERVISGDPGVPLADYPDNEVGEIAKGIEQITRTELYRKNQTLKALNTRLEILSITDPLTSLFNRRKLQEELTREYQRALRYGSPFSLILIDLDHFKAINDTFGHGKGDEVLKWIAEALRTQLRSTDIVGRWGGEEFLVLCPETRLSEAGLIATKLGNEIARTSPLPSYRVTISAGVASFSTGKSLEDLLKEADKKLYRAKESGRNTIIT</sequence>
<gene>
    <name evidence="10" type="ordered locus">STHERM_c14110</name>
</gene>
<evidence type="ECO:0000313" key="11">
    <source>
        <dbReference type="Proteomes" id="UP000001296"/>
    </source>
</evidence>
<organism evidence="10 11">
    <name type="scientific">Winmispira thermophila (strain ATCC 49972 / DSM 6192 / RI 19.B1)</name>
    <name type="common">Spirochaeta thermophila</name>
    <dbReference type="NCBI Taxonomy" id="665571"/>
    <lineage>
        <taxon>Bacteria</taxon>
        <taxon>Pseudomonadati</taxon>
        <taxon>Spirochaetota</taxon>
        <taxon>Spirochaetia</taxon>
        <taxon>Winmispirales</taxon>
        <taxon>Winmispiraceae</taxon>
        <taxon>Winmispira</taxon>
    </lineage>
</organism>
<dbReference type="PaxDb" id="665571-STHERM_c14110"/>
<protein>
    <recommendedName>
        <fullName evidence="2">diguanylate cyclase</fullName>
        <ecNumber evidence="2">2.7.7.65</ecNumber>
    </recommendedName>
</protein>
<dbReference type="SUPFAM" id="SSF55073">
    <property type="entry name" value="Nucleotide cyclase"/>
    <property type="match status" value="1"/>
</dbReference>
<dbReference type="EC" id="2.7.7.65" evidence="2"/>
<dbReference type="GO" id="GO:0043709">
    <property type="term" value="P:cell adhesion involved in single-species biofilm formation"/>
    <property type="evidence" value="ECO:0007669"/>
    <property type="project" value="TreeGrafter"/>
</dbReference>
<dbReference type="Proteomes" id="UP000001296">
    <property type="component" value="Chromosome"/>
</dbReference>
<dbReference type="InterPro" id="IPR050469">
    <property type="entry name" value="Diguanylate_Cyclase"/>
</dbReference>